<dbReference type="InterPro" id="IPR011010">
    <property type="entry name" value="DNA_brk_join_enz"/>
</dbReference>
<dbReference type="Gene3D" id="1.10.443.10">
    <property type="entry name" value="Intergrase catalytic core"/>
    <property type="match status" value="1"/>
</dbReference>
<evidence type="ECO:0000259" key="6">
    <source>
        <dbReference type="PROSITE" id="PS51898"/>
    </source>
</evidence>
<accession>A0A445MT46</accession>
<sequence length="383" mass="44421">MACVTEKKYRDKAGKERIRIVIDFYDQHGKRRIKTLPEGTSKKDAKKELRKIEDQVARDTYLPKDRTPAFSEVASDWLEYKKPNIRASTYQQYEGHVKNHLAPYFGNTPIPRINFDAIEKFISHCNKQGVIPPTLRKFLVTLGGIFKYAVRKKYCDFNPIRDIEKPKTKNKKQIEVFKPEEIRALLENAGDTKIRTLFTLAVMSGMRQGEILGLKWTDIDWFNCQVHVRRTFNHKRFYEPKTATSNRSIDLGPSVIASLKEWQLACPPSDLNLVFPNEYGKPIDDSNLRNRYFNPALRRAKLRGIRFHDLRHSYASLLIDQGEHPKYIQSQMGHSSINVTMDTYGHLMNPVNREASKRLDETVFKKSGDFLVTQKEKVPSGTL</sequence>
<protein>
    <submittedName>
        <fullName evidence="8">Phage integrase family protein</fullName>
    </submittedName>
</protein>
<dbReference type="PANTHER" id="PTHR30349:SF41">
    <property type="entry name" value="INTEGRASE_RECOMBINASE PROTEIN MJ0367-RELATED"/>
    <property type="match status" value="1"/>
</dbReference>
<evidence type="ECO:0000256" key="3">
    <source>
        <dbReference type="ARBA" id="ARBA00023125"/>
    </source>
</evidence>
<name>A0A445MT46_9BACT</name>
<dbReference type="PROSITE" id="PS51900">
    <property type="entry name" value="CB"/>
    <property type="match status" value="1"/>
</dbReference>
<evidence type="ECO:0000259" key="7">
    <source>
        <dbReference type="PROSITE" id="PS51900"/>
    </source>
</evidence>
<proteinExistence type="inferred from homology"/>
<dbReference type="PANTHER" id="PTHR30349">
    <property type="entry name" value="PHAGE INTEGRASE-RELATED"/>
    <property type="match status" value="1"/>
</dbReference>
<feature type="domain" description="Core-binding (CB)" evidence="7">
    <location>
        <begin position="68"/>
        <end position="150"/>
    </location>
</feature>
<keyword evidence="3 5" id="KW-0238">DNA-binding</keyword>
<dbReference type="GO" id="GO:0015074">
    <property type="term" value="P:DNA integration"/>
    <property type="evidence" value="ECO:0007669"/>
    <property type="project" value="UniProtKB-KW"/>
</dbReference>
<dbReference type="InterPro" id="IPR013762">
    <property type="entry name" value="Integrase-like_cat_sf"/>
</dbReference>
<dbReference type="GO" id="GO:0003677">
    <property type="term" value="F:DNA binding"/>
    <property type="evidence" value="ECO:0007669"/>
    <property type="project" value="UniProtKB-UniRule"/>
</dbReference>
<dbReference type="Pfam" id="PF00589">
    <property type="entry name" value="Phage_integrase"/>
    <property type="match status" value="1"/>
</dbReference>
<dbReference type="EMBL" id="OJIN01000049">
    <property type="protein sequence ID" value="SPD72615.1"/>
    <property type="molecule type" value="Genomic_DNA"/>
</dbReference>
<dbReference type="InterPro" id="IPR050090">
    <property type="entry name" value="Tyrosine_recombinase_XerCD"/>
</dbReference>
<dbReference type="GO" id="GO:0006310">
    <property type="term" value="P:DNA recombination"/>
    <property type="evidence" value="ECO:0007669"/>
    <property type="project" value="UniProtKB-KW"/>
</dbReference>
<evidence type="ECO:0000256" key="1">
    <source>
        <dbReference type="ARBA" id="ARBA00008857"/>
    </source>
</evidence>
<organism evidence="8">
    <name type="scientific">uncultured Desulfobacterium sp</name>
    <dbReference type="NCBI Taxonomy" id="201089"/>
    <lineage>
        <taxon>Bacteria</taxon>
        <taxon>Pseudomonadati</taxon>
        <taxon>Thermodesulfobacteriota</taxon>
        <taxon>Desulfobacteria</taxon>
        <taxon>Desulfobacterales</taxon>
        <taxon>Desulfobacteriaceae</taxon>
        <taxon>Desulfobacterium</taxon>
        <taxon>environmental samples</taxon>
    </lineage>
</organism>
<dbReference type="Pfam" id="PF14659">
    <property type="entry name" value="Phage_int_SAM_3"/>
    <property type="match status" value="1"/>
</dbReference>
<gene>
    <name evidence="8" type="ORF">PITCH_A1420003</name>
</gene>
<dbReference type="InterPro" id="IPR044068">
    <property type="entry name" value="CB"/>
</dbReference>
<dbReference type="SUPFAM" id="SSF56349">
    <property type="entry name" value="DNA breaking-rejoining enzymes"/>
    <property type="match status" value="1"/>
</dbReference>
<evidence type="ECO:0000256" key="4">
    <source>
        <dbReference type="ARBA" id="ARBA00023172"/>
    </source>
</evidence>
<dbReference type="InterPro" id="IPR004107">
    <property type="entry name" value="Integrase_SAM-like_N"/>
</dbReference>
<evidence type="ECO:0000256" key="2">
    <source>
        <dbReference type="ARBA" id="ARBA00022908"/>
    </source>
</evidence>
<comment type="similarity">
    <text evidence="1">Belongs to the 'phage' integrase family.</text>
</comment>
<reference evidence="8" key="1">
    <citation type="submission" date="2018-01" db="EMBL/GenBank/DDBJ databases">
        <authorList>
            <person name="Regsiter A."/>
            <person name="William W."/>
        </authorList>
    </citation>
    <scope>NUCLEOTIDE SEQUENCE</scope>
    <source>
        <strain evidence="8">TRIP AH-1</strain>
    </source>
</reference>
<dbReference type="InterPro" id="IPR010998">
    <property type="entry name" value="Integrase_recombinase_N"/>
</dbReference>
<evidence type="ECO:0000313" key="8">
    <source>
        <dbReference type="EMBL" id="SPD72615.1"/>
    </source>
</evidence>
<feature type="domain" description="Tyr recombinase" evidence="6">
    <location>
        <begin position="172"/>
        <end position="357"/>
    </location>
</feature>
<dbReference type="Gene3D" id="1.10.150.130">
    <property type="match status" value="1"/>
</dbReference>
<dbReference type="PROSITE" id="PS51898">
    <property type="entry name" value="TYR_RECOMBINASE"/>
    <property type="match status" value="1"/>
</dbReference>
<dbReference type="InterPro" id="IPR002104">
    <property type="entry name" value="Integrase_catalytic"/>
</dbReference>
<dbReference type="CDD" id="cd01189">
    <property type="entry name" value="INT_ICEBs1_C_like"/>
    <property type="match status" value="1"/>
</dbReference>
<dbReference type="AlphaFoldDB" id="A0A445MT46"/>
<keyword evidence="2" id="KW-0229">DNA integration</keyword>
<evidence type="ECO:0000256" key="5">
    <source>
        <dbReference type="PROSITE-ProRule" id="PRU01248"/>
    </source>
</evidence>
<keyword evidence="4" id="KW-0233">DNA recombination</keyword>